<keyword evidence="2" id="KW-0732">Signal</keyword>
<dbReference type="SUPFAM" id="SSF82171">
    <property type="entry name" value="DPP6 N-terminal domain-like"/>
    <property type="match status" value="1"/>
</dbReference>
<dbReference type="GO" id="GO:0004177">
    <property type="term" value="F:aminopeptidase activity"/>
    <property type="evidence" value="ECO:0007669"/>
    <property type="project" value="UniProtKB-KW"/>
</dbReference>
<accession>A0A7W7XYY8</accession>
<evidence type="ECO:0000313" key="4">
    <source>
        <dbReference type="EMBL" id="MBB5015010.1"/>
    </source>
</evidence>
<dbReference type="GO" id="GO:0004252">
    <property type="term" value="F:serine-type endopeptidase activity"/>
    <property type="evidence" value="ECO:0007669"/>
    <property type="project" value="TreeGrafter"/>
</dbReference>
<dbReference type="FunFam" id="3.40.50.1820:FF:000442">
    <property type="entry name" value="Subfamily S9C unassigned peptidase"/>
    <property type="match status" value="1"/>
</dbReference>
<dbReference type="InterPro" id="IPR029058">
    <property type="entry name" value="AB_hydrolase_fold"/>
</dbReference>
<evidence type="ECO:0000256" key="1">
    <source>
        <dbReference type="ARBA" id="ARBA00022801"/>
    </source>
</evidence>
<organism evidence="4 5">
    <name type="scientific">Rehaibacterium terrae</name>
    <dbReference type="NCBI Taxonomy" id="1341696"/>
    <lineage>
        <taxon>Bacteria</taxon>
        <taxon>Pseudomonadati</taxon>
        <taxon>Pseudomonadota</taxon>
        <taxon>Gammaproteobacteria</taxon>
        <taxon>Lysobacterales</taxon>
        <taxon>Lysobacteraceae</taxon>
        <taxon>Rehaibacterium</taxon>
    </lineage>
</organism>
<evidence type="ECO:0000259" key="3">
    <source>
        <dbReference type="Pfam" id="PF00326"/>
    </source>
</evidence>
<dbReference type="GO" id="GO:0006508">
    <property type="term" value="P:proteolysis"/>
    <property type="evidence" value="ECO:0007669"/>
    <property type="project" value="InterPro"/>
</dbReference>
<feature type="chain" id="PRO_5031171674" evidence="2">
    <location>
        <begin position="23"/>
        <end position="642"/>
    </location>
</feature>
<dbReference type="InterPro" id="IPR001375">
    <property type="entry name" value="Peptidase_S9_cat"/>
</dbReference>
<dbReference type="AlphaFoldDB" id="A0A7W7XYY8"/>
<dbReference type="Proteomes" id="UP000519004">
    <property type="component" value="Unassembled WGS sequence"/>
</dbReference>
<dbReference type="EMBL" id="JACHHX010000004">
    <property type="protein sequence ID" value="MBB5015010.1"/>
    <property type="molecule type" value="Genomic_DNA"/>
</dbReference>
<dbReference type="RefSeq" id="WP_183947574.1">
    <property type="nucleotide sequence ID" value="NZ_JACHHX010000004.1"/>
</dbReference>
<keyword evidence="5" id="KW-1185">Reference proteome</keyword>
<dbReference type="PANTHER" id="PTHR42776">
    <property type="entry name" value="SERINE PEPTIDASE S9 FAMILY MEMBER"/>
    <property type="match status" value="1"/>
</dbReference>
<feature type="signal peptide" evidence="2">
    <location>
        <begin position="1"/>
        <end position="22"/>
    </location>
</feature>
<keyword evidence="1" id="KW-0378">Hydrolase</keyword>
<dbReference type="PANTHER" id="PTHR42776:SF27">
    <property type="entry name" value="DIPEPTIDYL PEPTIDASE FAMILY MEMBER 6"/>
    <property type="match status" value="1"/>
</dbReference>
<comment type="caution">
    <text evidence="4">The sequence shown here is derived from an EMBL/GenBank/DDBJ whole genome shotgun (WGS) entry which is preliminary data.</text>
</comment>
<reference evidence="4 5" key="1">
    <citation type="submission" date="2020-08" db="EMBL/GenBank/DDBJ databases">
        <title>Genomic Encyclopedia of Type Strains, Phase IV (KMG-IV): sequencing the most valuable type-strain genomes for metagenomic binning, comparative biology and taxonomic classification.</title>
        <authorList>
            <person name="Goeker M."/>
        </authorList>
    </citation>
    <scope>NUCLEOTIDE SEQUENCE [LARGE SCALE GENOMIC DNA]</scope>
    <source>
        <strain evidence="4 5">DSM 25897</strain>
    </source>
</reference>
<dbReference type="SUPFAM" id="SSF53474">
    <property type="entry name" value="alpha/beta-Hydrolases"/>
    <property type="match status" value="1"/>
</dbReference>
<name>A0A7W7XYY8_9GAMM</name>
<proteinExistence type="predicted"/>
<feature type="domain" description="Peptidase S9 prolyl oligopeptidase catalytic" evidence="3">
    <location>
        <begin position="422"/>
        <end position="633"/>
    </location>
</feature>
<protein>
    <submittedName>
        <fullName evidence="4">Dipeptidyl aminopeptidase/acylaminoacyl peptidase</fullName>
    </submittedName>
</protein>
<sequence length="642" mass="72315">MFRAMIALVAALGLISPVTAVASATVPSTPQVPAADFFRHAEFTNVTLSPDGRHIAVTVPEGDRTLLAVLRVADKQIVGKWDYGSNRHIENVFWVNDERILFRASIKLGSLDYRVMPGDMYASNIDGTQRIDIPNGNYYQILDRVRDEPGMVWVQRSINNAFLFKLDSRTGRTITVASAPLDQGSFVLDHEGNVRYVVGMMKDRRIRTLRREEDAWTLVHETREGGGQRRPLGFHADNRRVYFAVSDRGEPERIMLFDPESGEETVLSHDEVASPDGFVTSGDGRHLLAVRYQPHRPVYDILEENHPEARTLTRLISAFPDHAVEFRNLSADGNLVLFRTYSDVDPGAYYLFDRQAGKATFLLANRSWIRPEQMARMRPVRFTARDGLEINAYLTVPNQVEPKNLPLVMLVHGGPHGPRDVWGFDPEAQFLASRGYAVLQVNYRGSGGYGQAFMAKGFKRWGREMQDDLTDAVNWITGLGIADPGRICIYGASYGGYAALMSVVREPELYRCAIGYVGVYSLPMMFQRGDIPQSASGRNYLRRVLPADRAEQQAQSPAFNVERIKVPVMLVHGARDQRVPIEQMQFLISQMEKSGRSPEKVIVQRREGHGFYDLDNRVELYTELQAFLDRHIGPSREAAVAP</sequence>
<keyword evidence="4" id="KW-0645">Protease</keyword>
<keyword evidence="4" id="KW-0031">Aminopeptidase</keyword>
<gene>
    <name evidence="4" type="ORF">HNQ58_000887</name>
</gene>
<evidence type="ECO:0000313" key="5">
    <source>
        <dbReference type="Proteomes" id="UP000519004"/>
    </source>
</evidence>
<dbReference type="Gene3D" id="3.40.50.1820">
    <property type="entry name" value="alpha/beta hydrolase"/>
    <property type="match status" value="1"/>
</dbReference>
<dbReference type="Pfam" id="PF00326">
    <property type="entry name" value="Peptidase_S9"/>
    <property type="match status" value="1"/>
</dbReference>
<evidence type="ECO:0000256" key="2">
    <source>
        <dbReference type="SAM" id="SignalP"/>
    </source>
</evidence>